<organism evidence="1 2">
    <name type="scientific">Hymenobacter nitidus</name>
    <dbReference type="NCBI Taxonomy" id="2880929"/>
    <lineage>
        <taxon>Bacteria</taxon>
        <taxon>Pseudomonadati</taxon>
        <taxon>Bacteroidota</taxon>
        <taxon>Cytophagia</taxon>
        <taxon>Cytophagales</taxon>
        <taxon>Hymenobacteraceae</taxon>
        <taxon>Hymenobacter</taxon>
    </lineage>
</organism>
<gene>
    <name evidence="1" type="ORF">LGH70_16590</name>
</gene>
<reference evidence="1" key="1">
    <citation type="submission" date="2021-10" db="EMBL/GenBank/DDBJ databases">
        <authorList>
            <person name="Dean J.D."/>
            <person name="Kim M.K."/>
            <person name="Newey C.N."/>
            <person name="Stoker T.S."/>
            <person name="Thompson D.W."/>
            <person name="Grose J.H."/>
        </authorList>
    </citation>
    <scope>NUCLEOTIDE SEQUENCE</scope>
    <source>
        <strain evidence="1">BT635</strain>
    </source>
</reference>
<name>A0ABS8AI97_9BACT</name>
<dbReference type="SUPFAM" id="SSF55144">
    <property type="entry name" value="LigT-like"/>
    <property type="match status" value="1"/>
</dbReference>
<keyword evidence="2" id="KW-1185">Reference proteome</keyword>
<evidence type="ECO:0000313" key="1">
    <source>
        <dbReference type="EMBL" id="MCB2379219.1"/>
    </source>
</evidence>
<dbReference type="RefSeq" id="WP_226187811.1">
    <property type="nucleotide sequence ID" value="NZ_JAJADQ010000008.1"/>
</dbReference>
<dbReference type="InterPro" id="IPR009097">
    <property type="entry name" value="Cyclic_Pdiesterase"/>
</dbReference>
<evidence type="ECO:0000313" key="2">
    <source>
        <dbReference type="Proteomes" id="UP001165297"/>
    </source>
</evidence>
<protein>
    <submittedName>
        <fullName evidence="1">Mutarotase</fullName>
    </submittedName>
</protein>
<comment type="caution">
    <text evidence="1">The sequence shown here is derived from an EMBL/GenBank/DDBJ whole genome shotgun (WGS) entry which is preliminary data.</text>
</comment>
<proteinExistence type="predicted"/>
<sequence>MMTLLAHYDALRAEALRHFASGTPALDPWLRPGAAPDTRRGLTLLARPPASVTAAIEALLADFRGLEPAQYYYPATDIHLTILSLISCASGFSLDLIDPAAYQAAVREILQSAHPFTIRYAGLTASPGALIVQGFPLDEGLEELRGKVREYFRRSGLRHSIDQRYRLQTAHSTVVRFRSTLQQPVRMAERIRRAEHQFIGDFEVDTVELVFNDWYQRAANTVLLERVVLNRAASG</sequence>
<dbReference type="Gene3D" id="3.90.1140.10">
    <property type="entry name" value="Cyclic phosphodiesterase"/>
    <property type="match status" value="1"/>
</dbReference>
<dbReference type="EMBL" id="JAJADQ010000008">
    <property type="protein sequence ID" value="MCB2379219.1"/>
    <property type="molecule type" value="Genomic_DNA"/>
</dbReference>
<dbReference type="Proteomes" id="UP001165297">
    <property type="component" value="Unassembled WGS sequence"/>
</dbReference>
<accession>A0ABS8AI97</accession>